<protein>
    <submittedName>
        <fullName evidence="3">Glycosyltransferase family 1 protein</fullName>
    </submittedName>
</protein>
<dbReference type="PANTHER" id="PTHR45947:SF3">
    <property type="entry name" value="SULFOQUINOVOSYL TRANSFERASE SQD2"/>
    <property type="match status" value="1"/>
</dbReference>
<proteinExistence type="predicted"/>
<dbReference type="InterPro" id="IPR028098">
    <property type="entry name" value="Glyco_trans_4-like_N"/>
</dbReference>
<keyword evidence="3" id="KW-0808">Transferase</keyword>
<dbReference type="KEGG" id="amij:EQM06_00970"/>
<accession>A0A410PSP0</accession>
<dbReference type="SUPFAM" id="SSF53756">
    <property type="entry name" value="UDP-Glycosyltransferase/glycogen phosphorylase"/>
    <property type="match status" value="1"/>
</dbReference>
<dbReference type="RefSeq" id="WP_128744563.1">
    <property type="nucleotide sequence ID" value="NZ_CP035281.1"/>
</dbReference>
<dbReference type="AlphaFoldDB" id="A0A410PSP0"/>
<feature type="domain" description="Glycosyl transferase family 1" evidence="1">
    <location>
        <begin position="201"/>
        <end position="366"/>
    </location>
</feature>
<feature type="domain" description="Glycosyltransferase subfamily 4-like N-terminal" evidence="2">
    <location>
        <begin position="23"/>
        <end position="169"/>
    </location>
</feature>
<dbReference type="Gene3D" id="3.40.50.2000">
    <property type="entry name" value="Glycogen Phosphorylase B"/>
    <property type="match status" value="2"/>
</dbReference>
<sequence>MKKLLYVASSYGHILSFHIPYIKRLQQMGFEVHAAGAGASDGTEPRDTKKINIPFEKSMFSIKNISCTFQLMKLIKEERYDVISVHTSLAAFFVRVAVMLTHGPKPTVINTVHGYLFDERTPRLKRSLLLWAEKLTKPVTNIVAVMNDQDYQIAEKYHLYKDKLVQIPGFGIDIDHFSRAAVEEKVCRKQGNGEQMKQRIQHERDKLGIKTEDILLIYAAEFSKRKNQKMLIEAMAKLPSNVKLILAGKGEMLEECKQLAETLWQSETLSDEGITETDSRVLFLGHVKKLEYFYYLSDICVSASRSEGLPFNIMEAMAMGLPVVATDVKGHQDLVEKGINGYLYEFNDQQGFVNAIMKIIHMEQKDSILMSQNNISKAEKYGLKKVMDEVLAVYDGL</sequence>
<dbReference type="InterPro" id="IPR050194">
    <property type="entry name" value="Glycosyltransferase_grp1"/>
</dbReference>
<dbReference type="Pfam" id="PF00534">
    <property type="entry name" value="Glycos_transf_1"/>
    <property type="match status" value="1"/>
</dbReference>
<dbReference type="OrthoDB" id="9806653at2"/>
<dbReference type="EMBL" id="CP035281">
    <property type="protein sequence ID" value="QAT41909.1"/>
    <property type="molecule type" value="Genomic_DNA"/>
</dbReference>
<dbReference type="PANTHER" id="PTHR45947">
    <property type="entry name" value="SULFOQUINOVOSYL TRANSFERASE SQD2"/>
    <property type="match status" value="1"/>
</dbReference>
<dbReference type="InterPro" id="IPR001296">
    <property type="entry name" value="Glyco_trans_1"/>
</dbReference>
<evidence type="ECO:0000313" key="3">
    <source>
        <dbReference type="EMBL" id="QAT41909.1"/>
    </source>
</evidence>
<name>A0A410PSP0_9FIRM</name>
<dbReference type="CDD" id="cd03808">
    <property type="entry name" value="GT4_CapM-like"/>
    <property type="match status" value="1"/>
</dbReference>
<evidence type="ECO:0000313" key="4">
    <source>
        <dbReference type="Proteomes" id="UP000287601"/>
    </source>
</evidence>
<organism evidence="3 4">
    <name type="scientific">Aminipila luticellarii</name>
    <dbReference type="NCBI Taxonomy" id="2507160"/>
    <lineage>
        <taxon>Bacteria</taxon>
        <taxon>Bacillati</taxon>
        <taxon>Bacillota</taxon>
        <taxon>Clostridia</taxon>
        <taxon>Peptostreptococcales</taxon>
        <taxon>Anaerovoracaceae</taxon>
        <taxon>Aminipila</taxon>
    </lineage>
</organism>
<evidence type="ECO:0000259" key="2">
    <source>
        <dbReference type="Pfam" id="PF13439"/>
    </source>
</evidence>
<dbReference type="Proteomes" id="UP000287601">
    <property type="component" value="Chromosome"/>
</dbReference>
<dbReference type="Pfam" id="PF13439">
    <property type="entry name" value="Glyco_transf_4"/>
    <property type="match status" value="1"/>
</dbReference>
<evidence type="ECO:0000259" key="1">
    <source>
        <dbReference type="Pfam" id="PF00534"/>
    </source>
</evidence>
<keyword evidence="4" id="KW-1185">Reference proteome</keyword>
<dbReference type="GO" id="GO:0016757">
    <property type="term" value="F:glycosyltransferase activity"/>
    <property type="evidence" value="ECO:0007669"/>
    <property type="project" value="InterPro"/>
</dbReference>
<reference evidence="3 4" key="1">
    <citation type="submission" date="2019-01" db="EMBL/GenBank/DDBJ databases">
        <title>Draft genomes of a novel of Aminipila strains.</title>
        <authorList>
            <person name="Ma S."/>
        </authorList>
    </citation>
    <scope>NUCLEOTIDE SEQUENCE [LARGE SCALE GENOMIC DNA]</scope>
    <source>
        <strain evidence="4">JN-39</strain>
    </source>
</reference>
<gene>
    <name evidence="3" type="ORF">EQM06_00970</name>
</gene>